<accession>A0A2H4J5G1</accession>
<gene>
    <name evidence="1" type="ORF">7F7_52</name>
</gene>
<protein>
    <submittedName>
        <fullName evidence="1">Uncharacterized protein</fullName>
    </submittedName>
</protein>
<sequence>MDKKELLEGYLEGLYQNKGSVVLNAVPVKDLKCKEGDTYESFHCEEVWELCPSYADYFCGIKGFTYVTEVGWSENLLDDYRVFVITGNHKGNRMVTVLRSLTDSGRKKRLKEIKTKL</sequence>
<organism evidence="1">
    <name type="scientific">uncultured Caudovirales phage</name>
    <dbReference type="NCBI Taxonomy" id="2100421"/>
    <lineage>
        <taxon>Viruses</taxon>
        <taxon>Duplodnaviria</taxon>
        <taxon>Heunggongvirae</taxon>
        <taxon>Uroviricota</taxon>
        <taxon>Caudoviricetes</taxon>
        <taxon>Peduoviridae</taxon>
        <taxon>Maltschvirus</taxon>
        <taxon>Maltschvirus maltsch</taxon>
    </lineage>
</organism>
<evidence type="ECO:0000313" key="1">
    <source>
        <dbReference type="EMBL" id="ASN70492.1"/>
    </source>
</evidence>
<proteinExistence type="predicted"/>
<name>A0A2H4J5G1_9CAUD</name>
<reference evidence="1" key="1">
    <citation type="submission" date="2017-06" db="EMBL/GenBank/DDBJ databases">
        <title>Novel phages from South African skin metaviromes.</title>
        <authorList>
            <person name="van Zyl L.J."/>
            <person name="Abrahams Y."/>
            <person name="Stander E.A."/>
            <person name="Kirby B.M."/>
            <person name="Clavaud C."/>
            <person name="Farcet C."/>
            <person name="Breton L."/>
            <person name="Trindade M.I."/>
        </authorList>
    </citation>
    <scope>NUCLEOTIDE SEQUENCE</scope>
</reference>
<dbReference type="EMBL" id="MF417907">
    <property type="protein sequence ID" value="ASN70492.1"/>
    <property type="molecule type" value="Genomic_DNA"/>
</dbReference>